<protein>
    <submittedName>
        <fullName evidence="1">Uncharacterized protein</fullName>
    </submittedName>
</protein>
<evidence type="ECO:0000313" key="2">
    <source>
        <dbReference type="Proteomes" id="UP000542695"/>
    </source>
</evidence>
<dbReference type="RefSeq" id="WP_177011185.1">
    <property type="nucleotide sequence ID" value="NZ_JACARV010000107.1"/>
</dbReference>
<reference evidence="1 2" key="1">
    <citation type="submission" date="2020-04" db="EMBL/GenBank/DDBJ databases">
        <title>Molecular characterization of pseudomonads from Agaricus bisporus reveal novel blotch 2 pathogens in Western Europe.</title>
        <authorList>
            <person name="Taparia T."/>
            <person name="Krijger M."/>
            <person name="Haynes E."/>
            <person name="Elpinstone J.G."/>
            <person name="Noble R."/>
            <person name="Van Der Wolf J."/>
        </authorList>
    </citation>
    <scope>NUCLEOTIDE SEQUENCE [LARGE SCALE GENOMIC DNA]</scope>
    <source>
        <strain evidence="1 2">P7765</strain>
    </source>
</reference>
<name>A0A7Y8D3L0_PSEPU</name>
<dbReference type="Proteomes" id="UP000542695">
    <property type="component" value="Unassembled WGS sequence"/>
</dbReference>
<proteinExistence type="predicted"/>
<sequence length="142" mass="16043">MGDEAMGRLWKYVKRLRSEILSLMRAHSPDAWEEAQGLTGDVLVDFLVKQPLVRHGICYHILGDAGYRECCYVQRLRDGESFILKRCLIQFDEAGNPLIITLTGVKTADEPAVRIGKIEDFVSMETGYQILPSLIFDLLPDA</sequence>
<comment type="caution">
    <text evidence="1">The sequence shown here is derived from an EMBL/GenBank/DDBJ whole genome shotgun (WGS) entry which is preliminary data.</text>
</comment>
<dbReference type="AlphaFoldDB" id="A0A7Y8D3L0"/>
<accession>A0A7Y8D3L0</accession>
<dbReference type="EMBL" id="JACARV010000107">
    <property type="protein sequence ID" value="NWC83822.1"/>
    <property type="molecule type" value="Genomic_DNA"/>
</dbReference>
<gene>
    <name evidence="1" type="ORF">HX798_26575</name>
</gene>
<evidence type="ECO:0000313" key="1">
    <source>
        <dbReference type="EMBL" id="NWC83822.1"/>
    </source>
</evidence>
<organism evidence="1 2">
    <name type="scientific">Pseudomonas putida</name>
    <name type="common">Arthrobacter siderocapsulatus</name>
    <dbReference type="NCBI Taxonomy" id="303"/>
    <lineage>
        <taxon>Bacteria</taxon>
        <taxon>Pseudomonadati</taxon>
        <taxon>Pseudomonadota</taxon>
        <taxon>Gammaproteobacteria</taxon>
        <taxon>Pseudomonadales</taxon>
        <taxon>Pseudomonadaceae</taxon>
        <taxon>Pseudomonas</taxon>
    </lineage>
</organism>